<protein>
    <submittedName>
        <fullName evidence="3">Uncharacterized protein</fullName>
    </submittedName>
</protein>
<name>A0AA44WLM7_VERDA</name>
<proteinExistence type="predicted"/>
<feature type="compositionally biased region" description="Polar residues" evidence="1">
    <location>
        <begin position="257"/>
        <end position="269"/>
    </location>
</feature>
<feature type="region of interest" description="Disordered" evidence="1">
    <location>
        <begin position="234"/>
        <end position="287"/>
    </location>
</feature>
<feature type="compositionally biased region" description="Low complexity" evidence="1">
    <location>
        <begin position="117"/>
        <end position="129"/>
    </location>
</feature>
<feature type="region of interest" description="Disordered" evidence="1">
    <location>
        <begin position="303"/>
        <end position="326"/>
    </location>
</feature>
<dbReference type="EMBL" id="MPSH01000007">
    <property type="protein sequence ID" value="PNH33734.1"/>
    <property type="molecule type" value="Genomic_DNA"/>
</dbReference>
<dbReference type="Proteomes" id="UP000236305">
    <property type="component" value="Unassembled WGS sequence"/>
</dbReference>
<feature type="compositionally biased region" description="Pro residues" evidence="1">
    <location>
        <begin position="130"/>
        <end position="140"/>
    </location>
</feature>
<feature type="region of interest" description="Disordered" evidence="1">
    <location>
        <begin position="198"/>
        <end position="222"/>
    </location>
</feature>
<feature type="compositionally biased region" description="Low complexity" evidence="1">
    <location>
        <begin position="141"/>
        <end position="184"/>
    </location>
</feature>
<feature type="chain" id="PRO_5041359240" evidence="2">
    <location>
        <begin position="21"/>
        <end position="375"/>
    </location>
</feature>
<dbReference type="AlphaFoldDB" id="A0AA44WLM7"/>
<evidence type="ECO:0000313" key="3">
    <source>
        <dbReference type="EMBL" id="PNH33734.1"/>
    </source>
</evidence>
<evidence type="ECO:0000256" key="2">
    <source>
        <dbReference type="SAM" id="SignalP"/>
    </source>
</evidence>
<keyword evidence="2" id="KW-0732">Signal</keyword>
<evidence type="ECO:0000256" key="1">
    <source>
        <dbReference type="SAM" id="MobiDB-lite"/>
    </source>
</evidence>
<evidence type="ECO:0000313" key="4">
    <source>
        <dbReference type="Proteomes" id="UP000236305"/>
    </source>
</evidence>
<feature type="region of interest" description="Disordered" evidence="1">
    <location>
        <begin position="106"/>
        <end position="184"/>
    </location>
</feature>
<sequence>MRSFVASALLVSSSVAAASASLAPRWDWPDAMPIEARQEPGTPRFQCHEDCGTTISLSRVEGYCTNAEWRGRYDACMICANTEGIWQFYRNAITPAAAACGLTAEPSPSGWVPTPTSTEAPAQPSSEAPVVPPSSAPAPVDPVSSAPAPVDPVSSVPAPVDPVSSAPAPVDPVSSAPAPVDPTSTAASAVTSAASAVTSAAPSAEQPSVIVPTPGSSAAGVPASSLISSAAAGKPTSSAVEHPVSSGAPYPVETHSHANGTAAHTSTEPCETDANGVPTGQGKPTTLVTKTTEVPGHVVVPTTSADAPVQPAPPAQTPGTGSPSHVATAPVVVESADATDGSVPVPSVVEVSGAGRTVGSAIAAGVAAIVAVAAL</sequence>
<organism evidence="3 4">
    <name type="scientific">Verticillium dahliae</name>
    <name type="common">Verticillium wilt</name>
    <dbReference type="NCBI Taxonomy" id="27337"/>
    <lineage>
        <taxon>Eukaryota</taxon>
        <taxon>Fungi</taxon>
        <taxon>Dikarya</taxon>
        <taxon>Ascomycota</taxon>
        <taxon>Pezizomycotina</taxon>
        <taxon>Sordariomycetes</taxon>
        <taxon>Hypocreomycetidae</taxon>
        <taxon>Glomerellales</taxon>
        <taxon>Plectosphaerellaceae</taxon>
        <taxon>Verticillium</taxon>
    </lineage>
</organism>
<reference evidence="3 4" key="1">
    <citation type="submission" date="2017-12" db="EMBL/GenBank/DDBJ databases">
        <title>Comparative genomics yields insights into virulence evolution of Verticillium dahliae.</title>
        <authorList>
            <person name="Fan R."/>
            <person name="Armitage A.D."/>
            <person name="Cascant-Lopez E."/>
            <person name="Sobczyk M."/>
            <person name="Cockerton H.M."/>
            <person name="Harrison R.J."/>
        </authorList>
    </citation>
    <scope>NUCLEOTIDE SEQUENCE [LARGE SCALE GENOMIC DNA]</scope>
    <source>
        <strain evidence="3 4">12008</strain>
    </source>
</reference>
<feature type="signal peptide" evidence="2">
    <location>
        <begin position="1"/>
        <end position="20"/>
    </location>
</feature>
<gene>
    <name evidence="3" type="ORF">BJF96_g2948</name>
</gene>
<comment type="caution">
    <text evidence="3">The sequence shown here is derived from an EMBL/GenBank/DDBJ whole genome shotgun (WGS) entry which is preliminary data.</text>
</comment>
<accession>A0AA44WLM7</accession>